<evidence type="ECO:0000259" key="1">
    <source>
        <dbReference type="Pfam" id="PF05272"/>
    </source>
</evidence>
<dbReference type="Pfam" id="PF05272">
    <property type="entry name" value="VapE-like_dom"/>
    <property type="match status" value="1"/>
</dbReference>
<dbReference type="Proteomes" id="UP000482671">
    <property type="component" value="Unassembled WGS sequence"/>
</dbReference>
<dbReference type="PANTHER" id="PTHR34985">
    <property type="entry name" value="SLR0554 PROTEIN"/>
    <property type="match status" value="1"/>
</dbReference>
<dbReference type="AlphaFoldDB" id="A0A9Q4RH10"/>
<reference evidence="4 5" key="1">
    <citation type="journal article" date="2019" name="Nat. Med.">
        <title>A library of human gut bacterial isolates paired with longitudinal multiomics data enables mechanistic microbiome research.</title>
        <authorList>
            <person name="Poyet M."/>
            <person name="Groussin M."/>
            <person name="Gibbons S.M."/>
            <person name="Avila-Pacheco J."/>
            <person name="Jiang X."/>
            <person name="Kearney S.M."/>
            <person name="Perrotta A.R."/>
            <person name="Berdy B."/>
            <person name="Zhao S."/>
            <person name="Lieberman T.D."/>
            <person name="Swanson P.K."/>
            <person name="Smith M."/>
            <person name="Roesemann S."/>
            <person name="Alexander J.E."/>
            <person name="Rich S.A."/>
            <person name="Livny J."/>
            <person name="Vlamakis H."/>
            <person name="Clish C."/>
            <person name="Bullock K."/>
            <person name="Deik A."/>
            <person name="Scott J."/>
            <person name="Pierce K.A."/>
            <person name="Xavier R.J."/>
            <person name="Alm E.J."/>
        </authorList>
    </citation>
    <scope>NUCLEOTIDE SEQUENCE [LARGE SCALE GENOMIC DNA]</scope>
    <source>
        <strain evidence="3 5">BIOML-A11</strain>
        <strain evidence="2 4">BIOML-A29</strain>
    </source>
</reference>
<feature type="domain" description="Virulence-associated protein E-like" evidence="1">
    <location>
        <begin position="2"/>
        <end position="51"/>
    </location>
</feature>
<evidence type="ECO:0000313" key="4">
    <source>
        <dbReference type="Proteomes" id="UP000434916"/>
    </source>
</evidence>
<name>A0A9Q4RH10_9BACT</name>
<protein>
    <recommendedName>
        <fullName evidence="1">Virulence-associated protein E-like domain-containing protein</fullName>
    </recommendedName>
</protein>
<evidence type="ECO:0000313" key="2">
    <source>
        <dbReference type="EMBL" id="MTU40846.1"/>
    </source>
</evidence>
<accession>A0A9Q4RH10</accession>
<dbReference type="EMBL" id="WNCN01000024">
    <property type="protein sequence ID" value="MTU40846.1"/>
    <property type="molecule type" value="Genomic_DNA"/>
</dbReference>
<comment type="caution">
    <text evidence="3">The sequence shown here is derived from an EMBL/GenBank/DDBJ whole genome shotgun (WGS) entry which is preliminary data.</text>
</comment>
<organism evidence="3 5">
    <name type="scientific">Parabacteroides merdae</name>
    <dbReference type="NCBI Taxonomy" id="46503"/>
    <lineage>
        <taxon>Bacteria</taxon>
        <taxon>Pseudomonadati</taxon>
        <taxon>Bacteroidota</taxon>
        <taxon>Bacteroidia</taxon>
        <taxon>Bacteroidales</taxon>
        <taxon>Tannerellaceae</taxon>
        <taxon>Parabacteroides</taxon>
    </lineage>
</organism>
<evidence type="ECO:0000313" key="5">
    <source>
        <dbReference type="Proteomes" id="UP000482671"/>
    </source>
</evidence>
<dbReference type="PANTHER" id="PTHR34985:SF1">
    <property type="entry name" value="SLR0554 PROTEIN"/>
    <property type="match status" value="1"/>
</dbReference>
<keyword evidence="4" id="KW-1185">Reference proteome</keyword>
<dbReference type="Proteomes" id="UP000434916">
    <property type="component" value="Unassembled WGS sequence"/>
</dbReference>
<evidence type="ECO:0000313" key="3">
    <source>
        <dbReference type="EMBL" id="MTV03444.1"/>
    </source>
</evidence>
<proteinExistence type="predicted"/>
<dbReference type="RefSeq" id="WP_138272624.1">
    <property type="nucleotide sequence ID" value="NZ_CP081901.1"/>
</dbReference>
<gene>
    <name evidence="2" type="ORF">GMD82_15590</name>
    <name evidence="3" type="ORF">GME02_17725</name>
</gene>
<dbReference type="InterPro" id="IPR007936">
    <property type="entry name" value="VapE-like_dom"/>
</dbReference>
<sequence>MLADSTGSRRFVCIKINGNIRPDRSVEYGQLYAQAVAALRAGERYWFTPEAFILFSPNAFSDLQFQNK</sequence>
<dbReference type="EMBL" id="WNDD01000024">
    <property type="protein sequence ID" value="MTV03444.1"/>
    <property type="molecule type" value="Genomic_DNA"/>
</dbReference>